<dbReference type="Proteomes" id="UP000011835">
    <property type="component" value="Chromosome"/>
</dbReference>
<evidence type="ECO:0000313" key="2">
    <source>
        <dbReference type="Proteomes" id="UP000011835"/>
    </source>
</evidence>
<sequence length="98" mass="11693">MAERKKSMIICRQPFNMYRCISIILRIEGNLTDLGISQFFHLFFREFLVKPVPDVIRKSPTFKTFRCLLRNTHQQNIYGCAEQSCCRTYCNIIFVQMM</sequence>
<accession>M4RFM5</accession>
<organism evidence="1 2">
    <name type="scientific">Bifidobacterium thermophilum RBL67</name>
    <dbReference type="NCBI Taxonomy" id="1254439"/>
    <lineage>
        <taxon>Bacteria</taxon>
        <taxon>Bacillati</taxon>
        <taxon>Actinomycetota</taxon>
        <taxon>Actinomycetes</taxon>
        <taxon>Bifidobacteriales</taxon>
        <taxon>Bifidobacteriaceae</taxon>
        <taxon>Bifidobacterium</taxon>
    </lineage>
</organism>
<name>M4RFM5_9BIFI</name>
<evidence type="ECO:0000313" key="1">
    <source>
        <dbReference type="EMBL" id="AGH40964.1"/>
    </source>
</evidence>
<protein>
    <submittedName>
        <fullName evidence="1">Uncharacterized protein</fullName>
    </submittedName>
</protein>
<keyword evidence="2" id="KW-1185">Reference proteome</keyword>
<dbReference type="HOGENOM" id="CLU_2328186_0_0_11"/>
<dbReference type="KEGG" id="btp:D805_0697"/>
<reference evidence="1 2" key="1">
    <citation type="journal article" date="2013" name="Genome Announc.">
        <title>Complete Genome Sequence of the Probiotic Bifidobacterium thermophilum Strain RBL67.</title>
        <authorList>
            <person name="Jans C."/>
            <person name="Lacroix C."/>
            <person name="Follador R."/>
            <person name="Stevens M.J."/>
        </authorList>
    </citation>
    <scope>NUCLEOTIDE SEQUENCE [LARGE SCALE GENOMIC DNA]</scope>
    <source>
        <strain evidence="1 2">RBL67</strain>
    </source>
</reference>
<dbReference type="AlphaFoldDB" id="M4RFM5"/>
<dbReference type="EMBL" id="CP004346">
    <property type="protein sequence ID" value="AGH40964.1"/>
    <property type="molecule type" value="Genomic_DNA"/>
</dbReference>
<proteinExistence type="predicted"/>
<gene>
    <name evidence="1" type="ORF">D805_0697</name>
</gene>